<dbReference type="Proteomes" id="UP001597058">
    <property type="component" value="Unassembled WGS sequence"/>
</dbReference>
<gene>
    <name evidence="1" type="ORF">ACFQ5X_33585</name>
</gene>
<dbReference type="EMBL" id="JBHTMM010000060">
    <property type="protein sequence ID" value="MFD1310757.1"/>
    <property type="molecule type" value="Genomic_DNA"/>
</dbReference>
<sequence length="109" mass="12060">MQRGDETHKQFAAWLREVHRAVGTPSAAELERTIARNPAVGARAVSRSSVHRLLQGEFVRPPDWDAVTAVLGGCVRCAPPSDPVSASLVDRELWRNRHRQLVTLLKAAM</sequence>
<comment type="caution">
    <text evidence="1">The sequence shown here is derived from an EMBL/GenBank/DDBJ whole genome shotgun (WGS) entry which is preliminary data.</text>
</comment>
<organism evidence="1 2">
    <name type="scientific">Streptomyces kaempferi</name>
    <dbReference type="NCBI Taxonomy" id="333725"/>
    <lineage>
        <taxon>Bacteria</taxon>
        <taxon>Bacillati</taxon>
        <taxon>Actinomycetota</taxon>
        <taxon>Actinomycetes</taxon>
        <taxon>Kitasatosporales</taxon>
        <taxon>Streptomycetaceae</taxon>
        <taxon>Streptomyces</taxon>
    </lineage>
</organism>
<evidence type="ECO:0000313" key="2">
    <source>
        <dbReference type="Proteomes" id="UP001597058"/>
    </source>
</evidence>
<dbReference type="RefSeq" id="WP_381242543.1">
    <property type="nucleotide sequence ID" value="NZ_JBHSKH010000123.1"/>
</dbReference>
<evidence type="ECO:0000313" key="1">
    <source>
        <dbReference type="EMBL" id="MFD1310757.1"/>
    </source>
</evidence>
<name>A0ABW3XMH6_9ACTN</name>
<proteinExistence type="predicted"/>
<reference evidence="2" key="1">
    <citation type="journal article" date="2019" name="Int. J. Syst. Evol. Microbiol.">
        <title>The Global Catalogue of Microorganisms (GCM) 10K type strain sequencing project: providing services to taxonomists for standard genome sequencing and annotation.</title>
        <authorList>
            <consortium name="The Broad Institute Genomics Platform"/>
            <consortium name="The Broad Institute Genome Sequencing Center for Infectious Disease"/>
            <person name="Wu L."/>
            <person name="Ma J."/>
        </authorList>
    </citation>
    <scope>NUCLEOTIDE SEQUENCE [LARGE SCALE GENOMIC DNA]</scope>
    <source>
        <strain evidence="2">CGMCC 4.7020</strain>
    </source>
</reference>
<accession>A0ABW3XMH6</accession>
<protein>
    <submittedName>
        <fullName evidence="1">Uncharacterized protein</fullName>
    </submittedName>
</protein>
<keyword evidence="2" id="KW-1185">Reference proteome</keyword>